<gene>
    <name evidence="2" type="ORF">B0T16DRAFT_440661</name>
</gene>
<feature type="non-terminal residue" evidence="2">
    <location>
        <position position="83"/>
    </location>
</feature>
<proteinExistence type="predicted"/>
<feature type="compositionally biased region" description="Polar residues" evidence="1">
    <location>
        <begin position="28"/>
        <end position="45"/>
    </location>
</feature>
<feature type="non-terminal residue" evidence="2">
    <location>
        <position position="1"/>
    </location>
</feature>
<accession>A0AA40CZY1</accession>
<reference evidence="2" key="1">
    <citation type="submission" date="2023-06" db="EMBL/GenBank/DDBJ databases">
        <title>Genome-scale phylogeny and comparative genomics of the fungal order Sordariales.</title>
        <authorList>
            <consortium name="Lawrence Berkeley National Laboratory"/>
            <person name="Hensen N."/>
            <person name="Bonometti L."/>
            <person name="Westerberg I."/>
            <person name="Brannstrom I.O."/>
            <person name="Guillou S."/>
            <person name="Cros-Aarteil S."/>
            <person name="Calhoun S."/>
            <person name="Haridas S."/>
            <person name="Kuo A."/>
            <person name="Mondo S."/>
            <person name="Pangilinan J."/>
            <person name="Riley R."/>
            <person name="Labutti K."/>
            <person name="Andreopoulos B."/>
            <person name="Lipzen A."/>
            <person name="Chen C."/>
            <person name="Yanf M."/>
            <person name="Daum C."/>
            <person name="Ng V."/>
            <person name="Clum A."/>
            <person name="Steindorff A."/>
            <person name="Ohm R."/>
            <person name="Martin F."/>
            <person name="Silar P."/>
            <person name="Natvig D."/>
            <person name="Lalanne C."/>
            <person name="Gautier V."/>
            <person name="Ament-Velasquez S.L."/>
            <person name="Kruys A."/>
            <person name="Hutchinson M.I."/>
            <person name="Powell A.J."/>
            <person name="Barry K."/>
            <person name="Miller A.N."/>
            <person name="Grigoriev I.V."/>
            <person name="Debuchy R."/>
            <person name="Gladieux P."/>
            <person name="Thoren M.H."/>
            <person name="Johannesson H."/>
        </authorList>
    </citation>
    <scope>NUCLEOTIDE SEQUENCE</scope>
    <source>
        <strain evidence="2">SMH2532-1</strain>
    </source>
</reference>
<evidence type="ECO:0000313" key="3">
    <source>
        <dbReference type="Proteomes" id="UP001174936"/>
    </source>
</evidence>
<comment type="caution">
    <text evidence="2">The sequence shown here is derived from an EMBL/GenBank/DDBJ whole genome shotgun (WGS) entry which is preliminary data.</text>
</comment>
<name>A0AA40CZY1_9PEZI</name>
<protein>
    <submittedName>
        <fullName evidence="2">Uncharacterized protein</fullName>
    </submittedName>
</protein>
<dbReference type="Proteomes" id="UP001174936">
    <property type="component" value="Unassembled WGS sequence"/>
</dbReference>
<keyword evidence="3" id="KW-1185">Reference proteome</keyword>
<feature type="region of interest" description="Disordered" evidence="1">
    <location>
        <begin position="1"/>
        <end position="83"/>
    </location>
</feature>
<dbReference type="EMBL" id="JAULSV010000001">
    <property type="protein sequence ID" value="KAK0655448.1"/>
    <property type="molecule type" value="Genomic_DNA"/>
</dbReference>
<evidence type="ECO:0000313" key="2">
    <source>
        <dbReference type="EMBL" id="KAK0655448.1"/>
    </source>
</evidence>
<dbReference type="AlphaFoldDB" id="A0AA40CZY1"/>
<organism evidence="2 3">
    <name type="scientific">Cercophora newfieldiana</name>
    <dbReference type="NCBI Taxonomy" id="92897"/>
    <lineage>
        <taxon>Eukaryota</taxon>
        <taxon>Fungi</taxon>
        <taxon>Dikarya</taxon>
        <taxon>Ascomycota</taxon>
        <taxon>Pezizomycotina</taxon>
        <taxon>Sordariomycetes</taxon>
        <taxon>Sordariomycetidae</taxon>
        <taxon>Sordariales</taxon>
        <taxon>Lasiosphaeriaceae</taxon>
        <taxon>Cercophora</taxon>
    </lineage>
</organism>
<evidence type="ECO:0000256" key="1">
    <source>
        <dbReference type="SAM" id="MobiDB-lite"/>
    </source>
</evidence>
<sequence length="83" mass="8912">KLFGTKTWETPKPHACPAGTGCSPGNPAPSSTRTKPAKSKAQSIKSLAPREPVREPTTQPAHCPASPKRSCSWRSTIRPHRAN</sequence>